<dbReference type="PANTHER" id="PTHR24106">
    <property type="entry name" value="NACHT, LRR AND CARD DOMAINS-CONTAINING"/>
    <property type="match status" value="1"/>
</dbReference>
<feature type="compositionally biased region" description="Low complexity" evidence="3">
    <location>
        <begin position="37"/>
        <end position="52"/>
    </location>
</feature>
<dbReference type="EMBL" id="JAUCMX010000007">
    <property type="protein sequence ID" value="KAK3540141.1"/>
    <property type="molecule type" value="Genomic_DNA"/>
</dbReference>
<evidence type="ECO:0000313" key="4">
    <source>
        <dbReference type="EMBL" id="KAK3540141.1"/>
    </source>
</evidence>
<dbReference type="Pfam" id="PF13516">
    <property type="entry name" value="LRR_6"/>
    <property type="match status" value="5"/>
</dbReference>
<dbReference type="PROSITE" id="PS51450">
    <property type="entry name" value="LRR"/>
    <property type="match status" value="3"/>
</dbReference>
<organism evidence="4 5">
    <name type="scientific">Hemibagrus guttatus</name>
    <dbReference type="NCBI Taxonomy" id="175788"/>
    <lineage>
        <taxon>Eukaryota</taxon>
        <taxon>Metazoa</taxon>
        <taxon>Chordata</taxon>
        <taxon>Craniata</taxon>
        <taxon>Vertebrata</taxon>
        <taxon>Euteleostomi</taxon>
        <taxon>Actinopterygii</taxon>
        <taxon>Neopterygii</taxon>
        <taxon>Teleostei</taxon>
        <taxon>Ostariophysi</taxon>
        <taxon>Siluriformes</taxon>
        <taxon>Bagridae</taxon>
        <taxon>Hemibagrus</taxon>
    </lineage>
</organism>
<evidence type="ECO:0000256" key="2">
    <source>
        <dbReference type="ARBA" id="ARBA00022737"/>
    </source>
</evidence>
<protein>
    <submittedName>
        <fullName evidence="4">Uncharacterized protein</fullName>
    </submittedName>
</protein>
<dbReference type="SMART" id="SM00368">
    <property type="entry name" value="LRR_RI"/>
    <property type="match status" value="13"/>
</dbReference>
<sequence length="501" mass="55113">MVVDFRRAQCNRSLTRSILSTGDPQAPNSLVFTWKRTSPGASTPASATSLLSVKTETSPSPTLHPHHVLQRDHGEPPEQLHHCLVWTFHHLSRGELQLSDLTEESCRDLSSVLSSIPCSLRELDLSNNRLQDSGVKLLSAGLQDPHCTLETLRLCWCYLSEESCRVLSSVLSSNSSSLRELDLRGSKLQDSEIKELCAGLKDPHCNLETLRLCLCDLTEESCRDLSSVLSSIPCSLRELDLSNNQLQDSGVKLLSAGLQDPHCTLETLRLCLCDLTEESCRDLSSVLSSIPCSLRELDLSNNQLQDSGVKLLSAGLQDPHCTLETLRLYGCSLTDESCRDLSSVLSSNSRLRELELTDNKVQDSGVKLLSAGLQDPHCTLEILRLCLCDLSEESCRDLSSVLRSSRLRELTLWDNKLQDSGVKLLSAGLQDPQCTLETLELTRCSIAGEGCAALASALRSNPSSHLRELNLDYNTPGESGVKLLSDLLQDPHCTLETLHMK</sequence>
<dbReference type="Proteomes" id="UP001274896">
    <property type="component" value="Unassembled WGS sequence"/>
</dbReference>
<accession>A0AAE0R3B1</accession>
<keyword evidence="2" id="KW-0677">Repeat</keyword>
<dbReference type="InterPro" id="IPR001611">
    <property type="entry name" value="Leu-rich_rpt"/>
</dbReference>
<keyword evidence="5" id="KW-1185">Reference proteome</keyword>
<dbReference type="InterPro" id="IPR051261">
    <property type="entry name" value="NLR"/>
</dbReference>
<reference evidence="4" key="1">
    <citation type="submission" date="2023-06" db="EMBL/GenBank/DDBJ databases">
        <title>Male Hemibagrus guttatus genome.</title>
        <authorList>
            <person name="Bian C."/>
        </authorList>
    </citation>
    <scope>NUCLEOTIDE SEQUENCE</scope>
    <source>
        <strain evidence="4">Male_cb2023</strain>
        <tissue evidence="4">Muscle</tissue>
    </source>
</reference>
<dbReference type="AlphaFoldDB" id="A0AAE0R3B1"/>
<dbReference type="InterPro" id="IPR032675">
    <property type="entry name" value="LRR_dom_sf"/>
</dbReference>
<comment type="caution">
    <text evidence="4">The sequence shown here is derived from an EMBL/GenBank/DDBJ whole genome shotgun (WGS) entry which is preliminary data.</text>
</comment>
<gene>
    <name evidence="4" type="ORF">QTP70_027049</name>
</gene>
<dbReference type="Gene3D" id="3.80.10.10">
    <property type="entry name" value="Ribonuclease Inhibitor"/>
    <property type="match status" value="3"/>
</dbReference>
<evidence type="ECO:0000313" key="5">
    <source>
        <dbReference type="Proteomes" id="UP001274896"/>
    </source>
</evidence>
<evidence type="ECO:0000256" key="3">
    <source>
        <dbReference type="SAM" id="MobiDB-lite"/>
    </source>
</evidence>
<name>A0AAE0R3B1_9TELE</name>
<proteinExistence type="predicted"/>
<evidence type="ECO:0000256" key="1">
    <source>
        <dbReference type="ARBA" id="ARBA00022614"/>
    </source>
</evidence>
<feature type="region of interest" description="Disordered" evidence="3">
    <location>
        <begin position="37"/>
        <end position="74"/>
    </location>
</feature>
<keyword evidence="1" id="KW-0433">Leucine-rich repeat</keyword>
<dbReference type="SUPFAM" id="SSF52047">
    <property type="entry name" value="RNI-like"/>
    <property type="match status" value="2"/>
</dbReference>